<organism evidence="8 9">
    <name type="scientific">Pochonia chlamydosporia 170</name>
    <dbReference type="NCBI Taxonomy" id="1380566"/>
    <lineage>
        <taxon>Eukaryota</taxon>
        <taxon>Fungi</taxon>
        <taxon>Dikarya</taxon>
        <taxon>Ascomycota</taxon>
        <taxon>Pezizomycotina</taxon>
        <taxon>Sordariomycetes</taxon>
        <taxon>Hypocreomycetidae</taxon>
        <taxon>Hypocreales</taxon>
        <taxon>Clavicipitaceae</taxon>
        <taxon>Pochonia</taxon>
    </lineage>
</organism>
<reference evidence="8 9" key="1">
    <citation type="journal article" date="2016" name="PLoS Pathog.">
        <title>Biosynthesis of antibiotic leucinostatins in bio-control fungus Purpureocillium lilacinum and their inhibition on phytophthora revealed by genome mining.</title>
        <authorList>
            <person name="Wang G."/>
            <person name="Liu Z."/>
            <person name="Lin R."/>
            <person name="Li E."/>
            <person name="Mao Z."/>
            <person name="Ling J."/>
            <person name="Yang Y."/>
            <person name="Yin W.B."/>
            <person name="Xie B."/>
        </authorList>
    </citation>
    <scope>NUCLEOTIDE SEQUENCE [LARGE SCALE GENOMIC DNA]</scope>
    <source>
        <strain evidence="8">170</strain>
    </source>
</reference>
<dbReference type="GO" id="GO:0005381">
    <property type="term" value="F:iron ion transmembrane transporter activity"/>
    <property type="evidence" value="ECO:0007669"/>
    <property type="project" value="UniProtKB-UniRule"/>
</dbReference>
<dbReference type="RefSeq" id="XP_018147489.1">
    <property type="nucleotide sequence ID" value="XM_018282849.1"/>
</dbReference>
<dbReference type="CDD" id="cd17480">
    <property type="entry name" value="MFS_SLC40A1_like"/>
    <property type="match status" value="1"/>
</dbReference>
<evidence type="ECO:0000256" key="5">
    <source>
        <dbReference type="ARBA" id="ARBA00022989"/>
    </source>
</evidence>
<evidence type="ECO:0000256" key="3">
    <source>
        <dbReference type="ARBA" id="ARBA00022448"/>
    </source>
</evidence>
<keyword evidence="7" id="KW-0406">Ion transport</keyword>
<keyword evidence="9" id="KW-1185">Reference proteome</keyword>
<dbReference type="OrthoDB" id="648861at2759"/>
<proteinExistence type="inferred from homology"/>
<evidence type="ECO:0000256" key="4">
    <source>
        <dbReference type="ARBA" id="ARBA00022692"/>
    </source>
</evidence>
<dbReference type="STRING" id="1380566.A0A179FZB3"/>
<gene>
    <name evidence="8" type="ORF">VFPPC_03334</name>
</gene>
<keyword evidence="6 7" id="KW-0472">Membrane</keyword>
<dbReference type="GO" id="GO:0016020">
    <property type="term" value="C:membrane"/>
    <property type="evidence" value="ECO:0007669"/>
    <property type="project" value="UniProtKB-SubCell"/>
</dbReference>
<accession>A0A179FZB3</accession>
<evidence type="ECO:0000256" key="2">
    <source>
        <dbReference type="ARBA" id="ARBA00006279"/>
    </source>
</evidence>
<comment type="caution">
    <text evidence="8">The sequence shown here is derived from an EMBL/GenBank/DDBJ whole genome shotgun (WGS) entry which is preliminary data.</text>
</comment>
<dbReference type="EMBL" id="LSBJ02000002">
    <property type="protein sequence ID" value="OAQ70952.1"/>
    <property type="molecule type" value="Genomic_DNA"/>
</dbReference>
<feature type="transmembrane region" description="Helical" evidence="7">
    <location>
        <begin position="37"/>
        <end position="60"/>
    </location>
</feature>
<comment type="similarity">
    <text evidence="2 7">Belongs to the ferroportin (FP) (TC 2.A.100) family. SLC40A subfamily.</text>
</comment>
<evidence type="ECO:0000256" key="1">
    <source>
        <dbReference type="ARBA" id="ARBA00004141"/>
    </source>
</evidence>
<comment type="caution">
    <text evidence="7">Lacks conserved residue(s) required for the propagation of feature annotation.</text>
</comment>
<comment type="function">
    <text evidence="7">May be involved in iron transport and iron homeostasis.</text>
</comment>
<dbReference type="Pfam" id="PF06963">
    <property type="entry name" value="FPN1"/>
    <property type="match status" value="1"/>
</dbReference>
<dbReference type="Proteomes" id="UP000078397">
    <property type="component" value="Unassembled WGS sequence"/>
</dbReference>
<dbReference type="InterPro" id="IPR009716">
    <property type="entry name" value="Ferroportin-1"/>
</dbReference>
<keyword evidence="5 7" id="KW-1133">Transmembrane helix</keyword>
<dbReference type="PANTHER" id="PTHR11660">
    <property type="entry name" value="SOLUTE CARRIER FAMILY 40 MEMBER"/>
    <property type="match status" value="1"/>
</dbReference>
<feature type="transmembrane region" description="Helical" evidence="7">
    <location>
        <begin position="175"/>
        <end position="197"/>
    </location>
</feature>
<comment type="subcellular location">
    <subcellularLocation>
        <location evidence="1 7">Membrane</location>
        <topology evidence="1 7">Multi-pass membrane protein</topology>
    </subcellularLocation>
</comment>
<evidence type="ECO:0000256" key="6">
    <source>
        <dbReference type="ARBA" id="ARBA00023136"/>
    </source>
</evidence>
<dbReference type="PANTHER" id="PTHR11660:SF57">
    <property type="entry name" value="SOLUTE CARRIER FAMILY 40 MEMBER"/>
    <property type="match status" value="1"/>
</dbReference>
<dbReference type="AlphaFoldDB" id="A0A179FZB3"/>
<dbReference type="SUPFAM" id="SSF103473">
    <property type="entry name" value="MFS general substrate transporter"/>
    <property type="match status" value="1"/>
</dbReference>
<keyword evidence="3 7" id="KW-0813">Transport</keyword>
<evidence type="ECO:0000256" key="7">
    <source>
        <dbReference type="RuleBase" id="RU365065"/>
    </source>
</evidence>
<sequence length="472" mass="52551">MPLSHESLPSTINRTRTEWQLYTSHFLSMWNSRLFEFGAVLFLASIFPSTLFPMSIYALVRSLSAILLAHALGRWIDTGNRLTVVRVSILGQRLAVAGSCGVLWAMETRIGGLNASRVNGLFVVLVALACVEKLCATMNTIAVERDWVVVITNDDEDWRRAVNARIRRIDLSCKLVGPLVISLVAMMSTVVAIWTVLGMNMASIFVEYICIEKVYKSVPALERRAADEETPPDDQPTSRLSSFFTNIIPLSSVPFYIHHPAFLPSFSLSLLYLTVLSFSGQMITYLMSVGYTPLYVGIARTGSTIVELSATWAAPRLMRKIGPIRGGLWSINWQMGYLAVGVCWYIVDMNNQSGNQLISATVLAICVAFSRLGLWGYDLCAQNIVQDEVEASHRGAFSTVEAAFQNLFELLSFASTMVFSRPEEFKWPMLISIVAVYVSGIMYAVFLRSRRGHLFHAPPCLKGRSEGRIVLE</sequence>
<evidence type="ECO:0000313" key="9">
    <source>
        <dbReference type="Proteomes" id="UP000078397"/>
    </source>
</evidence>
<keyword evidence="4 7" id="KW-0812">Transmembrane</keyword>
<protein>
    <recommendedName>
        <fullName evidence="7">Solute carrier family 40 member</fullName>
    </recommendedName>
</protein>
<feature type="transmembrane region" description="Helical" evidence="7">
    <location>
        <begin position="427"/>
        <end position="446"/>
    </location>
</feature>
<name>A0A179FZB3_METCM</name>
<dbReference type="InterPro" id="IPR036259">
    <property type="entry name" value="MFS_trans_sf"/>
</dbReference>
<evidence type="ECO:0000313" key="8">
    <source>
        <dbReference type="EMBL" id="OAQ70952.1"/>
    </source>
</evidence>
<dbReference type="KEGG" id="pchm:VFPPC_03334"/>
<feature type="transmembrane region" description="Helical" evidence="7">
    <location>
        <begin position="326"/>
        <end position="347"/>
    </location>
</feature>
<dbReference type="GeneID" id="28846843"/>